<evidence type="ECO:0000256" key="4">
    <source>
        <dbReference type="RuleBase" id="RU003719"/>
    </source>
</evidence>
<evidence type="ECO:0000313" key="8">
    <source>
        <dbReference type="Proteomes" id="UP000659630"/>
    </source>
</evidence>
<keyword evidence="3" id="KW-0520">NAD</keyword>
<dbReference type="EMBL" id="JACONZ010000002">
    <property type="protein sequence ID" value="MBC5580989.1"/>
    <property type="molecule type" value="Genomic_DNA"/>
</dbReference>
<gene>
    <name evidence="7" type="ORF">H8S23_05680</name>
</gene>
<dbReference type="InterPro" id="IPR050418">
    <property type="entry name" value="D-iso_2-hydroxyacid_DH_PdxB"/>
</dbReference>
<dbReference type="RefSeq" id="WP_186887364.1">
    <property type="nucleotide sequence ID" value="NZ_JACONZ010000002.1"/>
</dbReference>
<evidence type="ECO:0000259" key="5">
    <source>
        <dbReference type="Pfam" id="PF00389"/>
    </source>
</evidence>
<dbReference type="InterPro" id="IPR029753">
    <property type="entry name" value="D-isomer_DH_CS"/>
</dbReference>
<dbReference type="PROSITE" id="PS00671">
    <property type="entry name" value="D_2_HYDROXYACID_DH_3"/>
    <property type="match status" value="1"/>
</dbReference>
<protein>
    <submittedName>
        <fullName evidence="7">D-2-hydroxyacid dehydrogenase</fullName>
    </submittedName>
</protein>
<dbReference type="InterPro" id="IPR006139">
    <property type="entry name" value="D-isomer_2_OHA_DH_cat_dom"/>
</dbReference>
<proteinExistence type="inferred from homology"/>
<organism evidence="7 8">
    <name type="scientific">Anaerofilum hominis</name>
    <dbReference type="NCBI Taxonomy" id="2763016"/>
    <lineage>
        <taxon>Bacteria</taxon>
        <taxon>Bacillati</taxon>
        <taxon>Bacillota</taxon>
        <taxon>Clostridia</taxon>
        <taxon>Eubacteriales</taxon>
        <taxon>Oscillospiraceae</taxon>
        <taxon>Anaerofilum</taxon>
    </lineage>
</organism>
<reference evidence="7" key="1">
    <citation type="submission" date="2020-08" db="EMBL/GenBank/DDBJ databases">
        <title>Genome public.</title>
        <authorList>
            <person name="Liu C."/>
            <person name="Sun Q."/>
        </authorList>
    </citation>
    <scope>NUCLEOTIDE SEQUENCE</scope>
    <source>
        <strain evidence="7">BX8</strain>
    </source>
</reference>
<dbReference type="GO" id="GO:0016616">
    <property type="term" value="F:oxidoreductase activity, acting on the CH-OH group of donors, NAD or NADP as acceptor"/>
    <property type="evidence" value="ECO:0007669"/>
    <property type="project" value="InterPro"/>
</dbReference>
<dbReference type="Proteomes" id="UP000659630">
    <property type="component" value="Unassembled WGS sequence"/>
</dbReference>
<keyword evidence="8" id="KW-1185">Reference proteome</keyword>
<dbReference type="InterPro" id="IPR006140">
    <property type="entry name" value="D-isomer_DH_NAD-bd"/>
</dbReference>
<dbReference type="Pfam" id="PF00389">
    <property type="entry name" value="2-Hacid_dh"/>
    <property type="match status" value="1"/>
</dbReference>
<evidence type="ECO:0000256" key="2">
    <source>
        <dbReference type="ARBA" id="ARBA00023002"/>
    </source>
</evidence>
<dbReference type="SUPFAM" id="SSF52283">
    <property type="entry name" value="Formate/glycerate dehydrogenase catalytic domain-like"/>
    <property type="match status" value="1"/>
</dbReference>
<accession>A0A923KXS3</accession>
<evidence type="ECO:0000259" key="6">
    <source>
        <dbReference type="Pfam" id="PF02826"/>
    </source>
</evidence>
<comment type="similarity">
    <text evidence="1 4">Belongs to the D-isomer specific 2-hydroxyacid dehydrogenase family.</text>
</comment>
<name>A0A923KXS3_9FIRM</name>
<feature type="domain" description="D-isomer specific 2-hydroxyacid dehydrogenase catalytic" evidence="5">
    <location>
        <begin position="33"/>
        <end position="317"/>
    </location>
</feature>
<dbReference type="PANTHER" id="PTHR43761">
    <property type="entry name" value="D-ISOMER SPECIFIC 2-HYDROXYACID DEHYDROGENASE FAMILY PROTEIN (AFU_ORTHOLOGUE AFUA_1G13630)"/>
    <property type="match status" value="1"/>
</dbReference>
<evidence type="ECO:0000256" key="3">
    <source>
        <dbReference type="ARBA" id="ARBA00023027"/>
    </source>
</evidence>
<sequence>MKLVLLDSYAMQEGDLDWSPLRALVDSFAAWPRTPYEEAAARIGDADFVVVNKTWIDDAVLDACPNVKWIGLTATGTDSLDLDACRRHNVPVANVPGYSTHSVAQHVFSLLLSICQCPDRYYRAVKGGCWQTDIRPEYGVTPQRELFGKTLGIVGYGEIGRAVARIAQGFGMKVLAHTRTVRDAYLGDGVDFLSLNELLAASDVVTLHCPASPQTRGMICDDTLAEMKPGAILINTARGALVDDAAVARALHSGRLGFFGADVVGAEPIRPDNPLLGCDNALITPHIAWATRESLDRLAAIVTDNFRSYLAGQPQNLVT</sequence>
<evidence type="ECO:0000256" key="1">
    <source>
        <dbReference type="ARBA" id="ARBA00005854"/>
    </source>
</evidence>
<dbReference type="SUPFAM" id="SSF51735">
    <property type="entry name" value="NAD(P)-binding Rossmann-fold domains"/>
    <property type="match status" value="1"/>
</dbReference>
<dbReference type="PANTHER" id="PTHR43761:SF1">
    <property type="entry name" value="D-ISOMER SPECIFIC 2-HYDROXYACID DEHYDROGENASE CATALYTIC DOMAIN-CONTAINING PROTEIN-RELATED"/>
    <property type="match status" value="1"/>
</dbReference>
<feature type="domain" description="D-isomer specific 2-hydroxyacid dehydrogenase NAD-binding" evidence="6">
    <location>
        <begin position="109"/>
        <end position="288"/>
    </location>
</feature>
<dbReference type="CDD" id="cd12162">
    <property type="entry name" value="2-Hacid_dh_4"/>
    <property type="match status" value="1"/>
</dbReference>
<dbReference type="GO" id="GO:0051287">
    <property type="term" value="F:NAD binding"/>
    <property type="evidence" value="ECO:0007669"/>
    <property type="project" value="InterPro"/>
</dbReference>
<dbReference type="Pfam" id="PF02826">
    <property type="entry name" value="2-Hacid_dh_C"/>
    <property type="match status" value="1"/>
</dbReference>
<evidence type="ECO:0000313" key="7">
    <source>
        <dbReference type="EMBL" id="MBC5580989.1"/>
    </source>
</evidence>
<comment type="caution">
    <text evidence="7">The sequence shown here is derived from an EMBL/GenBank/DDBJ whole genome shotgun (WGS) entry which is preliminary data.</text>
</comment>
<keyword evidence="2 4" id="KW-0560">Oxidoreductase</keyword>
<dbReference type="InterPro" id="IPR036291">
    <property type="entry name" value="NAD(P)-bd_dom_sf"/>
</dbReference>
<dbReference type="AlphaFoldDB" id="A0A923KXS3"/>
<dbReference type="Gene3D" id="3.40.50.720">
    <property type="entry name" value="NAD(P)-binding Rossmann-like Domain"/>
    <property type="match status" value="2"/>
</dbReference>